<dbReference type="EMBL" id="CP089983">
    <property type="protein sequence ID" value="WXB07880.1"/>
    <property type="molecule type" value="Genomic_DNA"/>
</dbReference>
<protein>
    <submittedName>
        <fullName evidence="1">Uncharacterized protein</fullName>
    </submittedName>
</protein>
<gene>
    <name evidence="1" type="ORF">LVJ94_11630</name>
</gene>
<organism evidence="1 2">
    <name type="scientific">Pendulispora rubella</name>
    <dbReference type="NCBI Taxonomy" id="2741070"/>
    <lineage>
        <taxon>Bacteria</taxon>
        <taxon>Pseudomonadati</taxon>
        <taxon>Myxococcota</taxon>
        <taxon>Myxococcia</taxon>
        <taxon>Myxococcales</taxon>
        <taxon>Sorangiineae</taxon>
        <taxon>Pendulisporaceae</taxon>
        <taxon>Pendulispora</taxon>
    </lineage>
</organism>
<keyword evidence="2" id="KW-1185">Reference proteome</keyword>
<name>A0ABZ2LAT3_9BACT</name>
<evidence type="ECO:0000313" key="1">
    <source>
        <dbReference type="EMBL" id="WXB07880.1"/>
    </source>
</evidence>
<reference evidence="1" key="1">
    <citation type="submission" date="2021-12" db="EMBL/GenBank/DDBJ databases">
        <title>Discovery of the Pendulisporaceae a myxobacterial family with distinct sporulation behavior and unique specialized metabolism.</title>
        <authorList>
            <person name="Garcia R."/>
            <person name="Popoff A."/>
            <person name="Bader C.D."/>
            <person name="Loehr J."/>
            <person name="Walesch S."/>
            <person name="Walt C."/>
            <person name="Boldt J."/>
            <person name="Bunk B."/>
            <person name="Haeckl F.J.F.P.J."/>
            <person name="Gunesch A.P."/>
            <person name="Birkelbach J."/>
            <person name="Nuebel U."/>
            <person name="Pietschmann T."/>
            <person name="Bach T."/>
            <person name="Mueller R."/>
        </authorList>
    </citation>
    <scope>NUCLEOTIDE SEQUENCE</scope>
    <source>
        <strain evidence="1">MSr11367</strain>
    </source>
</reference>
<evidence type="ECO:0000313" key="2">
    <source>
        <dbReference type="Proteomes" id="UP001374803"/>
    </source>
</evidence>
<proteinExistence type="predicted"/>
<dbReference type="RefSeq" id="WP_394837548.1">
    <property type="nucleotide sequence ID" value="NZ_CP089929.1"/>
</dbReference>
<dbReference type="Proteomes" id="UP001374803">
    <property type="component" value="Chromosome"/>
</dbReference>
<accession>A0ABZ2LAT3</accession>
<sequence length="59" mass="6531">MPELAGTRLDPQDSQFDFRAWEAFAGGYVTYAQGDQVEDPGRPNFDFAWIVIAGAKPPL</sequence>